<evidence type="ECO:0000313" key="7">
    <source>
        <dbReference type="Proteomes" id="UP000507245"/>
    </source>
</evidence>
<dbReference type="SUPFAM" id="SSF90209">
    <property type="entry name" value="Ran binding protein zinc finger-like"/>
    <property type="match status" value="2"/>
</dbReference>
<dbReference type="PANTHER" id="PTHR23111:SF95">
    <property type="entry name" value="RANBP2-TYPE DOMAIN-CONTAINING PROTEIN"/>
    <property type="match status" value="1"/>
</dbReference>
<keyword evidence="2 4" id="KW-0863">Zinc-finger</keyword>
<keyword evidence="1" id="KW-0479">Metal-binding</keyword>
<keyword evidence="7" id="KW-1185">Reference proteome</keyword>
<name>A0A6J5XZ13_PRUAR</name>
<protein>
    <recommendedName>
        <fullName evidence="5">RanBP2-type domain-containing protein</fullName>
    </recommendedName>
</protein>
<dbReference type="AlphaFoldDB" id="A0A6J5XZ13"/>
<dbReference type="GO" id="GO:0003729">
    <property type="term" value="F:mRNA binding"/>
    <property type="evidence" value="ECO:0007669"/>
    <property type="project" value="TreeGrafter"/>
</dbReference>
<evidence type="ECO:0000256" key="3">
    <source>
        <dbReference type="ARBA" id="ARBA00022833"/>
    </source>
</evidence>
<feature type="domain" description="RanBP2-type" evidence="5">
    <location>
        <begin position="4"/>
        <end position="33"/>
    </location>
</feature>
<dbReference type="Pfam" id="PF00641">
    <property type="entry name" value="Zn_ribbon_RanBP"/>
    <property type="match status" value="2"/>
</dbReference>
<evidence type="ECO:0000259" key="5">
    <source>
        <dbReference type="PROSITE" id="PS50199"/>
    </source>
</evidence>
<dbReference type="Gene3D" id="4.10.1060.10">
    <property type="entry name" value="Zinc finger, RanBP2-type"/>
    <property type="match status" value="2"/>
</dbReference>
<dbReference type="GO" id="GO:0008270">
    <property type="term" value="F:zinc ion binding"/>
    <property type="evidence" value="ECO:0007669"/>
    <property type="project" value="UniProtKB-KW"/>
</dbReference>
<dbReference type="Proteomes" id="UP000507245">
    <property type="component" value="Unassembled WGS sequence"/>
</dbReference>
<dbReference type="PANTHER" id="PTHR23111">
    <property type="entry name" value="ZINC FINGER PROTEIN"/>
    <property type="match status" value="1"/>
</dbReference>
<dbReference type="InterPro" id="IPR001876">
    <property type="entry name" value="Znf_RanBP2"/>
</dbReference>
<reference evidence="7" key="1">
    <citation type="journal article" date="2020" name="Genome Biol.">
        <title>Gamete binning: chromosome-level and haplotype-resolved genome assembly enabled by high-throughput single-cell sequencing of gamete genomes.</title>
        <authorList>
            <person name="Campoy J.A."/>
            <person name="Sun H."/>
            <person name="Goel M."/>
            <person name="Jiao W.-B."/>
            <person name="Folz-Donahue K."/>
            <person name="Wang N."/>
            <person name="Rubio M."/>
            <person name="Liu C."/>
            <person name="Kukat C."/>
            <person name="Ruiz D."/>
            <person name="Huettel B."/>
            <person name="Schneeberger K."/>
        </authorList>
    </citation>
    <scope>NUCLEOTIDE SEQUENCE [LARGE SCALE GENOMIC DNA]</scope>
    <source>
        <strain evidence="7">cv. Rojo Pasion</strain>
    </source>
</reference>
<gene>
    <name evidence="6" type="ORF">ORAREDHAP_LOCUS46079</name>
</gene>
<evidence type="ECO:0000313" key="6">
    <source>
        <dbReference type="EMBL" id="CAB4318939.1"/>
    </source>
</evidence>
<dbReference type="PROSITE" id="PS50199">
    <property type="entry name" value="ZF_RANBP2_2"/>
    <property type="match status" value="2"/>
</dbReference>
<proteinExistence type="predicted"/>
<dbReference type="EMBL" id="CAEKKB010000007">
    <property type="protein sequence ID" value="CAB4318939.1"/>
    <property type="molecule type" value="Genomic_DNA"/>
</dbReference>
<dbReference type="GO" id="GO:0005737">
    <property type="term" value="C:cytoplasm"/>
    <property type="evidence" value="ECO:0007669"/>
    <property type="project" value="TreeGrafter"/>
</dbReference>
<evidence type="ECO:0000256" key="4">
    <source>
        <dbReference type="PROSITE-ProRule" id="PRU00322"/>
    </source>
</evidence>
<sequence length="200" mass="22326">MSWAGGDWMCSACQHLNFKKRDTCQRCEYPKYGGPDPSTYICNRTEVLAGDWYCNCGAHNYASRPNCFRCSAMKNDYGGAYSMMPSAAYGSDGSSPPGWKSGDWMCIELDVECTITRVGQNASNAKHQEIMVCNTCSILIKWCCLRKWSVEDSLMHRLHHISFRTDPSSNAAHLHRHSHSTDNCIGEGFLVSCCKEGALP</sequence>
<dbReference type="SMART" id="SM00547">
    <property type="entry name" value="ZnF_RBZ"/>
    <property type="match status" value="2"/>
</dbReference>
<dbReference type="InterPro" id="IPR036443">
    <property type="entry name" value="Znf_RanBP2_sf"/>
</dbReference>
<keyword evidence="3" id="KW-0862">Zinc</keyword>
<feature type="domain" description="RanBP2-type" evidence="5">
    <location>
        <begin position="48"/>
        <end position="76"/>
    </location>
</feature>
<evidence type="ECO:0000256" key="1">
    <source>
        <dbReference type="ARBA" id="ARBA00022723"/>
    </source>
</evidence>
<dbReference type="OrthoDB" id="448399at2759"/>
<dbReference type="PROSITE" id="PS01358">
    <property type="entry name" value="ZF_RANBP2_1"/>
    <property type="match status" value="1"/>
</dbReference>
<evidence type="ECO:0000256" key="2">
    <source>
        <dbReference type="ARBA" id="ARBA00022771"/>
    </source>
</evidence>
<accession>A0A6J5XZ13</accession>
<organism evidence="6 7">
    <name type="scientific">Prunus armeniaca</name>
    <name type="common">Apricot</name>
    <name type="synonym">Armeniaca vulgaris</name>
    <dbReference type="NCBI Taxonomy" id="36596"/>
    <lineage>
        <taxon>Eukaryota</taxon>
        <taxon>Viridiplantae</taxon>
        <taxon>Streptophyta</taxon>
        <taxon>Embryophyta</taxon>
        <taxon>Tracheophyta</taxon>
        <taxon>Spermatophyta</taxon>
        <taxon>Magnoliopsida</taxon>
        <taxon>eudicotyledons</taxon>
        <taxon>Gunneridae</taxon>
        <taxon>Pentapetalae</taxon>
        <taxon>rosids</taxon>
        <taxon>fabids</taxon>
        <taxon>Rosales</taxon>
        <taxon>Rosaceae</taxon>
        <taxon>Amygdaloideae</taxon>
        <taxon>Amygdaleae</taxon>
        <taxon>Prunus</taxon>
    </lineage>
</organism>